<dbReference type="RefSeq" id="WP_160772719.1">
    <property type="nucleotide sequence ID" value="NZ_WTYV01000006.1"/>
</dbReference>
<dbReference type="Proteomes" id="UP000466966">
    <property type="component" value="Unassembled WGS sequence"/>
</dbReference>
<dbReference type="AlphaFoldDB" id="A0A844YZY7"/>
<organism evidence="2 3">
    <name type="scientific">Alteraurantiacibacter buctensis</name>
    <dbReference type="NCBI Taxonomy" id="1503981"/>
    <lineage>
        <taxon>Bacteria</taxon>
        <taxon>Pseudomonadati</taxon>
        <taxon>Pseudomonadota</taxon>
        <taxon>Alphaproteobacteria</taxon>
        <taxon>Sphingomonadales</taxon>
        <taxon>Erythrobacteraceae</taxon>
        <taxon>Alteraurantiacibacter</taxon>
    </lineage>
</organism>
<dbReference type="InterPro" id="IPR038488">
    <property type="entry name" value="Integrase_DNA-bd_sf"/>
</dbReference>
<proteinExistence type="predicted"/>
<dbReference type="InterPro" id="IPR025166">
    <property type="entry name" value="Integrase_DNA_bind_dom"/>
</dbReference>
<keyword evidence="2" id="KW-0238">DNA-binding</keyword>
<reference evidence="2 3" key="1">
    <citation type="submission" date="2019-12" db="EMBL/GenBank/DDBJ databases">
        <title>Genomic-based taxomic classification of the family Erythrobacteraceae.</title>
        <authorList>
            <person name="Xu L."/>
        </authorList>
    </citation>
    <scope>NUCLEOTIDE SEQUENCE [LARGE SCALE GENOMIC DNA]</scope>
    <source>
        <strain evidence="2 3">M0322</strain>
    </source>
</reference>
<feature type="domain" description="Integrase DNA-binding" evidence="1">
    <location>
        <begin position="112"/>
        <end position="164"/>
    </location>
</feature>
<dbReference type="Pfam" id="PF13356">
    <property type="entry name" value="Arm-DNA-bind_3"/>
    <property type="match status" value="1"/>
</dbReference>
<name>A0A844YZY7_9SPHN</name>
<dbReference type="Gene3D" id="3.30.160.390">
    <property type="entry name" value="Integrase, DNA-binding domain"/>
    <property type="match status" value="1"/>
</dbReference>
<evidence type="ECO:0000313" key="2">
    <source>
        <dbReference type="EMBL" id="MXO72782.1"/>
    </source>
</evidence>
<evidence type="ECO:0000313" key="3">
    <source>
        <dbReference type="Proteomes" id="UP000466966"/>
    </source>
</evidence>
<gene>
    <name evidence="2" type="ORF">GRI99_14200</name>
</gene>
<accession>A0A844YZY7</accession>
<dbReference type="EMBL" id="WTYV01000006">
    <property type="protein sequence ID" value="MXO72782.1"/>
    <property type="molecule type" value="Genomic_DNA"/>
</dbReference>
<protein>
    <submittedName>
        <fullName evidence="2">Integrase arm-type DNA-binding domain-containing protein</fullName>
    </submittedName>
</protein>
<comment type="caution">
    <text evidence="2">The sequence shown here is derived from an EMBL/GenBank/DDBJ whole genome shotgun (WGS) entry which is preliminary data.</text>
</comment>
<sequence>MQLIDADRIQRIWRELKARCSDNEEDRGMTGRPPAFLYPAWEEYQNFAGWALVSGYRDDLVLGRIDEERIYGPDNCHWIAPGRTSGTGTPSNLTGRLTADSVELAMQCSVPEKWWDDDRLFLQVTNRGKGYWYVLIEVGRRKTRRKIGEYPSVSLNDARKIARTQTVDR</sequence>
<dbReference type="OrthoDB" id="7388552at2"/>
<dbReference type="GO" id="GO:0003677">
    <property type="term" value="F:DNA binding"/>
    <property type="evidence" value="ECO:0007669"/>
    <property type="project" value="UniProtKB-KW"/>
</dbReference>
<keyword evidence="3" id="KW-1185">Reference proteome</keyword>
<evidence type="ECO:0000259" key="1">
    <source>
        <dbReference type="Pfam" id="PF13356"/>
    </source>
</evidence>